<organism evidence="1 2">
    <name type="scientific">Segatella copri</name>
    <dbReference type="NCBI Taxonomy" id="165179"/>
    <lineage>
        <taxon>Bacteria</taxon>
        <taxon>Pseudomonadati</taxon>
        <taxon>Bacteroidota</taxon>
        <taxon>Bacteroidia</taxon>
        <taxon>Bacteroidales</taxon>
        <taxon>Prevotellaceae</taxon>
        <taxon>Segatella</taxon>
    </lineage>
</organism>
<dbReference type="AlphaFoldDB" id="A0A6A7W840"/>
<dbReference type="RefSeq" id="WP_158462434.1">
    <property type="nucleotide sequence ID" value="NZ_VZAD01000013.1"/>
</dbReference>
<evidence type="ECO:0000313" key="1">
    <source>
        <dbReference type="EMBL" id="MQP10605.1"/>
    </source>
</evidence>
<protein>
    <submittedName>
        <fullName evidence="1">Uncharacterized protein</fullName>
    </submittedName>
</protein>
<name>A0A6A7W840_9BACT</name>
<keyword evidence="2" id="KW-1185">Reference proteome</keyword>
<dbReference type="EMBL" id="VZAD01000013">
    <property type="protein sequence ID" value="MQP10605.1"/>
    <property type="molecule type" value="Genomic_DNA"/>
</dbReference>
<reference evidence="1 2" key="1">
    <citation type="submission" date="2019-09" db="EMBL/GenBank/DDBJ databases">
        <title>Distinct polysaccharide growth profiles of human intestinal Prevotella copri isolates.</title>
        <authorList>
            <person name="Fehlner-Peach H."/>
            <person name="Magnabosco C."/>
            <person name="Raghavan V."/>
            <person name="Scher J.U."/>
            <person name="Tett A."/>
            <person name="Cox L.M."/>
            <person name="Gottsegen C."/>
            <person name="Watters A."/>
            <person name="Wiltshire- Gordon J.D."/>
            <person name="Segata N."/>
            <person name="Bonneau R."/>
            <person name="Littman D.R."/>
        </authorList>
    </citation>
    <scope>NUCLEOTIDE SEQUENCE [LARGE SCALE GENOMIC DNA]</scope>
    <source>
        <strain evidence="2">iAQ1173</strain>
    </source>
</reference>
<sequence length="78" mass="9070">MRFEYRFVDSKQKEEIGEQNASVITELLDTVINETALEASIELNSFDIHIANYNMLSYYVDVISENANRFKTVFIKLS</sequence>
<dbReference type="Proteomes" id="UP000384372">
    <property type="component" value="Unassembled WGS sequence"/>
</dbReference>
<evidence type="ECO:0000313" key="2">
    <source>
        <dbReference type="Proteomes" id="UP000384372"/>
    </source>
</evidence>
<gene>
    <name evidence="1" type="ORF">F7D20_01200</name>
</gene>
<comment type="caution">
    <text evidence="1">The sequence shown here is derived from an EMBL/GenBank/DDBJ whole genome shotgun (WGS) entry which is preliminary data.</text>
</comment>
<accession>A0A6A7W840</accession>
<proteinExistence type="predicted"/>